<feature type="signal peptide" evidence="8">
    <location>
        <begin position="1"/>
        <end position="23"/>
    </location>
</feature>
<dbReference type="GO" id="GO:0015483">
    <property type="term" value="F:long-chain fatty acid transporting porin activity"/>
    <property type="evidence" value="ECO:0007669"/>
    <property type="project" value="TreeGrafter"/>
</dbReference>
<accession>A0A4V2PUG2</accession>
<gene>
    <name evidence="9" type="ORF">EV692_1482</name>
</gene>
<dbReference type="AlphaFoldDB" id="A0A4V2PUG2"/>
<comment type="subcellular location">
    <subcellularLocation>
        <location evidence="1">Cell outer membrane</location>
        <topology evidence="1">Multi-pass membrane protein</topology>
    </subcellularLocation>
</comment>
<keyword evidence="4" id="KW-0812">Transmembrane</keyword>
<evidence type="ECO:0000313" key="10">
    <source>
        <dbReference type="Proteomes" id="UP000295496"/>
    </source>
</evidence>
<evidence type="ECO:0000256" key="7">
    <source>
        <dbReference type="ARBA" id="ARBA00023237"/>
    </source>
</evidence>
<evidence type="ECO:0000256" key="6">
    <source>
        <dbReference type="ARBA" id="ARBA00023136"/>
    </source>
</evidence>
<dbReference type="SUPFAM" id="SSF56935">
    <property type="entry name" value="Porins"/>
    <property type="match status" value="1"/>
</dbReference>
<keyword evidence="10" id="KW-1185">Reference proteome</keyword>
<evidence type="ECO:0000256" key="3">
    <source>
        <dbReference type="ARBA" id="ARBA00022452"/>
    </source>
</evidence>
<dbReference type="RefSeq" id="WP_132302051.1">
    <property type="nucleotide sequence ID" value="NZ_CP170642.1"/>
</dbReference>
<comment type="similarity">
    <text evidence="2">Belongs to the OmpP1/FadL family.</text>
</comment>
<dbReference type="Pfam" id="PF03349">
    <property type="entry name" value="Toluene_X"/>
    <property type="match status" value="1"/>
</dbReference>
<reference evidence="9 10" key="1">
    <citation type="submission" date="2019-03" db="EMBL/GenBank/DDBJ databases">
        <title>Genomic Encyclopedia of Type Strains, Phase IV (KMG-IV): sequencing the most valuable type-strain genomes for metagenomic binning, comparative biology and taxonomic classification.</title>
        <authorList>
            <person name="Goeker M."/>
        </authorList>
    </citation>
    <scope>NUCLEOTIDE SEQUENCE [LARGE SCALE GENOMIC DNA]</scope>
    <source>
        <strain evidence="9 10">DSM 10053</strain>
    </source>
</reference>
<dbReference type="OrthoDB" id="19849at2"/>
<protein>
    <submittedName>
        <fullName evidence="9">Long-chain fatty acid transport protein</fullName>
    </submittedName>
</protein>
<dbReference type="Proteomes" id="UP000295496">
    <property type="component" value="Unassembled WGS sequence"/>
</dbReference>
<evidence type="ECO:0000256" key="2">
    <source>
        <dbReference type="ARBA" id="ARBA00008163"/>
    </source>
</evidence>
<keyword evidence="3" id="KW-1134">Transmembrane beta strand</keyword>
<dbReference type="PANTHER" id="PTHR35093">
    <property type="entry name" value="OUTER MEMBRANE PROTEIN NMB0088-RELATED"/>
    <property type="match status" value="1"/>
</dbReference>
<keyword evidence="7" id="KW-0998">Cell outer membrane</keyword>
<evidence type="ECO:0000313" key="9">
    <source>
        <dbReference type="EMBL" id="TCK69561.1"/>
    </source>
</evidence>
<dbReference type="EMBL" id="SMGJ01000004">
    <property type="protein sequence ID" value="TCK69561.1"/>
    <property type="molecule type" value="Genomic_DNA"/>
</dbReference>
<proteinExistence type="inferred from homology"/>
<dbReference type="GO" id="GO:0009279">
    <property type="term" value="C:cell outer membrane"/>
    <property type="evidence" value="ECO:0007669"/>
    <property type="project" value="UniProtKB-SubCell"/>
</dbReference>
<evidence type="ECO:0000256" key="8">
    <source>
        <dbReference type="SAM" id="SignalP"/>
    </source>
</evidence>
<evidence type="ECO:0000256" key="1">
    <source>
        <dbReference type="ARBA" id="ARBA00004571"/>
    </source>
</evidence>
<evidence type="ECO:0000256" key="4">
    <source>
        <dbReference type="ARBA" id="ARBA00022692"/>
    </source>
</evidence>
<dbReference type="PANTHER" id="PTHR35093:SF3">
    <property type="entry name" value="LONG-CHAIN FATTY ACID TRANSPORT PROTEIN"/>
    <property type="match status" value="1"/>
</dbReference>
<organism evidence="9 10">
    <name type="scientific">Lonepinella koalarum</name>
    <dbReference type="NCBI Taxonomy" id="53417"/>
    <lineage>
        <taxon>Bacteria</taxon>
        <taxon>Pseudomonadati</taxon>
        <taxon>Pseudomonadota</taxon>
        <taxon>Gammaproteobacteria</taxon>
        <taxon>Pasteurellales</taxon>
        <taxon>Pasteurellaceae</taxon>
        <taxon>Lonepinella</taxon>
    </lineage>
</organism>
<comment type="caution">
    <text evidence="9">The sequence shown here is derived from an EMBL/GenBank/DDBJ whole genome shotgun (WGS) entry which is preliminary data.</text>
</comment>
<feature type="chain" id="PRO_5030104783" evidence="8">
    <location>
        <begin position="24"/>
        <end position="445"/>
    </location>
</feature>
<evidence type="ECO:0000256" key="5">
    <source>
        <dbReference type="ARBA" id="ARBA00022729"/>
    </source>
</evidence>
<keyword evidence="5 8" id="KW-0732">Signal</keyword>
<keyword evidence="6" id="KW-0472">Membrane</keyword>
<dbReference type="Gene3D" id="2.40.160.60">
    <property type="entry name" value="Outer membrane protein transport protein (OMPP1/FadL/TodX)"/>
    <property type="match status" value="1"/>
</dbReference>
<name>A0A4V2PUG2_9PAST</name>
<dbReference type="InterPro" id="IPR005017">
    <property type="entry name" value="OMPP1/FadL/TodX"/>
</dbReference>
<sequence>MKNLFTKTLLSSAMLVATGAANAAAFQLAEISTSGLGRAYAGEAAIADNAGVVATNPALMSLFKRPEISLGAIYVDPNIDVYGTTASSIMTSQGTIPTPGLAKSADAHDIAKSALVPNIYAVYPLNDKFAVGGGLNVNYGLATEYDDNYNAGYLAGKTDLTALNFNLSGSYKILDNLALGLGVNAVYADAVIERRAGTLGNVVANTTLAGTPYAALAAASPASTVIRKIEGTEWGFGWNAGLMWQVTESSRFGLAYHSKIDIDFDGQYSDAGNVFLGSKGNESGSLTLPLPAYWEFSGFHQVTDKLAFHYSWKYTEWSKFKELRAVGASGKELFQKTENFRDSSRLAIGATYHATDALTVRAGIAYDETAANDYHSISIPDTDRMWYSLGATYHFTPDLSVDVGFAHLRGSNNSFKEVEPNSGIVSDIKVKATANLYGLNLNYRF</sequence>